<evidence type="ECO:0000313" key="2">
    <source>
        <dbReference type="Proteomes" id="UP001595729"/>
    </source>
</evidence>
<keyword evidence="2" id="KW-1185">Reference proteome</keyword>
<comment type="caution">
    <text evidence="1">The sequence shown here is derived from an EMBL/GenBank/DDBJ whole genome shotgun (WGS) entry which is preliminary data.</text>
</comment>
<dbReference type="Pfam" id="PF14119">
    <property type="entry name" value="DUF4288"/>
    <property type="match status" value="1"/>
</dbReference>
<proteinExistence type="predicted"/>
<sequence>MEREWYAVKGLFRWYFKSDGSTDSVEERVLLFLASNFDEALAMAESEAQVYCADDPKANFSIESMGWWDAYRVEEEPSSGVEVYSRLSKTSLSADAFIRRYYPRSHDEHVV</sequence>
<dbReference type="InterPro" id="IPR025630">
    <property type="entry name" value="DUF4288"/>
</dbReference>
<gene>
    <name evidence="1" type="ORF">ACFOPI_17600</name>
</gene>
<accession>A0ABV7W914</accession>
<protein>
    <submittedName>
        <fullName evidence="1">DUF4288 domain-containing protein</fullName>
    </submittedName>
</protein>
<name>A0ABV7W914_9BURK</name>
<dbReference type="RefSeq" id="WP_382176609.1">
    <property type="nucleotide sequence ID" value="NZ_JBHRXX010000007.1"/>
</dbReference>
<dbReference type="Proteomes" id="UP001595729">
    <property type="component" value="Unassembled WGS sequence"/>
</dbReference>
<reference evidence="2" key="1">
    <citation type="journal article" date="2019" name="Int. J. Syst. Evol. Microbiol.">
        <title>The Global Catalogue of Microorganisms (GCM) 10K type strain sequencing project: providing services to taxonomists for standard genome sequencing and annotation.</title>
        <authorList>
            <consortium name="The Broad Institute Genomics Platform"/>
            <consortium name="The Broad Institute Genome Sequencing Center for Infectious Disease"/>
            <person name="Wu L."/>
            <person name="Ma J."/>
        </authorList>
    </citation>
    <scope>NUCLEOTIDE SEQUENCE [LARGE SCALE GENOMIC DNA]</scope>
    <source>
        <strain evidence="2">KCTC 42501</strain>
    </source>
</reference>
<organism evidence="1 2">
    <name type="scientific">Hydrogenophaga luteola</name>
    <dbReference type="NCBI Taxonomy" id="1591122"/>
    <lineage>
        <taxon>Bacteria</taxon>
        <taxon>Pseudomonadati</taxon>
        <taxon>Pseudomonadota</taxon>
        <taxon>Betaproteobacteria</taxon>
        <taxon>Burkholderiales</taxon>
        <taxon>Comamonadaceae</taxon>
        <taxon>Hydrogenophaga</taxon>
    </lineage>
</organism>
<dbReference type="EMBL" id="JBHRXX010000007">
    <property type="protein sequence ID" value="MFC3685422.1"/>
    <property type="molecule type" value="Genomic_DNA"/>
</dbReference>
<evidence type="ECO:0000313" key="1">
    <source>
        <dbReference type="EMBL" id="MFC3685422.1"/>
    </source>
</evidence>